<feature type="transmembrane region" description="Helical" evidence="1">
    <location>
        <begin position="58"/>
        <end position="80"/>
    </location>
</feature>
<proteinExistence type="predicted"/>
<keyword evidence="1" id="KW-0472">Membrane</keyword>
<evidence type="ECO:0000256" key="1">
    <source>
        <dbReference type="SAM" id="Phobius"/>
    </source>
</evidence>
<organism evidence="2 3">
    <name type="scientific">Haloferula rosea</name>
    <dbReference type="NCBI Taxonomy" id="490093"/>
    <lineage>
        <taxon>Bacteria</taxon>
        <taxon>Pseudomonadati</taxon>
        <taxon>Verrucomicrobiota</taxon>
        <taxon>Verrucomicrobiia</taxon>
        <taxon>Verrucomicrobiales</taxon>
        <taxon>Verrucomicrobiaceae</taxon>
        <taxon>Haloferula</taxon>
    </lineage>
</organism>
<sequence length="143" mass="15833">MSDSRDPKPVPLKLVSMPTQLGDLSAMSAAERAELVEQDAKRRILEEMITAESDALRSFFWAGGFWCGGICASVGSAFLLDGPLSPRYANPWFLVVTLEILAVVGVIAAAIAIYPAIWFGIKWLKAMRRRRGYLNRGTLFVRK</sequence>
<comment type="caution">
    <text evidence="2">The sequence shown here is derived from an EMBL/GenBank/DDBJ whole genome shotgun (WGS) entry which is preliminary data.</text>
</comment>
<name>A0A934R897_9BACT</name>
<reference evidence="2" key="1">
    <citation type="submission" date="2021-01" db="EMBL/GenBank/DDBJ databases">
        <title>Modified the classification status of verrucomicrobia.</title>
        <authorList>
            <person name="Feng X."/>
        </authorList>
    </citation>
    <scope>NUCLEOTIDE SEQUENCE</scope>
    <source>
        <strain evidence="2">KCTC 22201</strain>
    </source>
</reference>
<protein>
    <submittedName>
        <fullName evidence="2">Uncharacterized protein</fullName>
    </submittedName>
</protein>
<dbReference type="Proteomes" id="UP000658278">
    <property type="component" value="Unassembled WGS sequence"/>
</dbReference>
<evidence type="ECO:0000313" key="2">
    <source>
        <dbReference type="EMBL" id="MBK1825730.1"/>
    </source>
</evidence>
<dbReference type="EMBL" id="JAENII010000001">
    <property type="protein sequence ID" value="MBK1825730.1"/>
    <property type="molecule type" value="Genomic_DNA"/>
</dbReference>
<gene>
    <name evidence="2" type="ORF">JIN81_01755</name>
</gene>
<dbReference type="AlphaFoldDB" id="A0A934R897"/>
<dbReference type="RefSeq" id="WP_200275688.1">
    <property type="nucleotide sequence ID" value="NZ_JAENII010000001.1"/>
</dbReference>
<accession>A0A934R897</accession>
<keyword evidence="3" id="KW-1185">Reference proteome</keyword>
<feature type="transmembrane region" description="Helical" evidence="1">
    <location>
        <begin position="92"/>
        <end position="121"/>
    </location>
</feature>
<evidence type="ECO:0000313" key="3">
    <source>
        <dbReference type="Proteomes" id="UP000658278"/>
    </source>
</evidence>
<keyword evidence="1" id="KW-1133">Transmembrane helix</keyword>
<keyword evidence="1" id="KW-0812">Transmembrane</keyword>